<sequence length="758" mass="84686">MARWMFRCFFLALLPAIVWGQGGPVTVSGTVLGEHDLEPLGYATVYAEKSGRGVQADSAGFFRLTGLPVGMETLRFSHLGCDPKSLSFRLQRDTVLTVLLHHHDNYTETATVTARNAATYSEQLDLRATAQLGDALERLTGVSSLRTGTAAAKPIYDGLFGNRLSIQNNGVAQSGQQWGNDHAPEIDSWVAAYIRVVEGVEALRYAGPTVAATVLIEPAPLREDEGAAGKVAYGFQSNGLGHTLNARLSRGGKTAYRLSATGKVRGDQRTPDYFLRNTGRREANAALQLTRFHDARWTSHLYYSIFNAEIGVLRGSHIGNLTDLQLAIDREAPFFTEENFSYDIGSPRQTVSHHLLKAETEFRPNPDNRFNFRYGGQLNDRKEFDVRRGDRDDQAALSLQQWNHLLEGTWHRELGTGRHLDASLQYELTENDNQPGTGILPLIPDYNAQRGSAYLAYHHEKAAFQYHLGLRYDRQAYEAITISRDLPRRIERFDHLFHTLGGSVEARWQLTPRASLRTGVTLRQRAPQINELYSQGLHQGVSGIEEGDATLAPERSLKTTAGLVITTASTTLSANVFVQPIQDFIFLEPQPEFRLTVRGAFPLFLYRAGDALLYGSNLQAYWQPAPRWELDGRLAVVYGTNRSEGRPLVFTPPANLRLAVHFHPGRVAAGWQISLESLLVAEQGRLDPEQDFLPPPPAYALLDLALRRDLALPSNRTLHLRLSAQNLLNTAYRDYLDRQRYFADAPGRNVELQVSYAW</sequence>
<dbReference type="GO" id="GO:0009279">
    <property type="term" value="C:cell outer membrane"/>
    <property type="evidence" value="ECO:0007669"/>
    <property type="project" value="UniProtKB-SubCell"/>
</dbReference>
<evidence type="ECO:0000256" key="4">
    <source>
        <dbReference type="ARBA" id="ARBA00022692"/>
    </source>
</evidence>
<dbReference type="EMBL" id="JACSIT010000139">
    <property type="protein sequence ID" value="MBC6995561.1"/>
    <property type="molecule type" value="Genomic_DNA"/>
</dbReference>
<dbReference type="GO" id="GO:0015344">
    <property type="term" value="F:siderophore uptake transmembrane transporter activity"/>
    <property type="evidence" value="ECO:0007669"/>
    <property type="project" value="TreeGrafter"/>
</dbReference>
<evidence type="ECO:0000259" key="13">
    <source>
        <dbReference type="Pfam" id="PF07715"/>
    </source>
</evidence>
<evidence type="ECO:0000256" key="8">
    <source>
        <dbReference type="ARBA" id="ARBA00023170"/>
    </source>
</evidence>
<dbReference type="PANTHER" id="PTHR30069">
    <property type="entry name" value="TONB-DEPENDENT OUTER MEMBRANE RECEPTOR"/>
    <property type="match status" value="1"/>
</dbReference>
<name>A0A923T9H1_9BACT</name>
<evidence type="ECO:0000256" key="1">
    <source>
        <dbReference type="ARBA" id="ARBA00004571"/>
    </source>
</evidence>
<organism evidence="14 15">
    <name type="scientific">Neolewinella lacunae</name>
    <dbReference type="NCBI Taxonomy" id="1517758"/>
    <lineage>
        <taxon>Bacteria</taxon>
        <taxon>Pseudomonadati</taxon>
        <taxon>Bacteroidota</taxon>
        <taxon>Saprospiria</taxon>
        <taxon>Saprospirales</taxon>
        <taxon>Lewinellaceae</taxon>
        <taxon>Neolewinella</taxon>
    </lineage>
</organism>
<keyword evidence="5 11" id="KW-0732">Signal</keyword>
<comment type="caution">
    <text evidence="14">The sequence shown here is derived from an EMBL/GenBank/DDBJ whole genome shotgun (WGS) entry which is preliminary data.</text>
</comment>
<dbReference type="Pfam" id="PF13715">
    <property type="entry name" value="CarbopepD_reg_2"/>
    <property type="match status" value="1"/>
</dbReference>
<feature type="chain" id="PRO_5037082052" evidence="11">
    <location>
        <begin position="21"/>
        <end position="758"/>
    </location>
</feature>
<dbReference type="AlphaFoldDB" id="A0A923T9H1"/>
<protein>
    <submittedName>
        <fullName evidence="14">TonB-dependent receptor</fullName>
    </submittedName>
</protein>
<evidence type="ECO:0000313" key="14">
    <source>
        <dbReference type="EMBL" id="MBC6995561.1"/>
    </source>
</evidence>
<gene>
    <name evidence="14" type="ORF">H9S92_15435</name>
</gene>
<dbReference type="Gene3D" id="2.40.170.20">
    <property type="entry name" value="TonB-dependent receptor, beta-barrel domain"/>
    <property type="match status" value="1"/>
</dbReference>
<keyword evidence="2" id="KW-0813">Transport</keyword>
<keyword evidence="15" id="KW-1185">Reference proteome</keyword>
<evidence type="ECO:0000256" key="10">
    <source>
        <dbReference type="RuleBase" id="RU003357"/>
    </source>
</evidence>
<keyword evidence="7 10" id="KW-0472">Membrane</keyword>
<feature type="signal peptide" evidence="11">
    <location>
        <begin position="1"/>
        <end position="20"/>
    </location>
</feature>
<evidence type="ECO:0000256" key="2">
    <source>
        <dbReference type="ARBA" id="ARBA00022448"/>
    </source>
</evidence>
<evidence type="ECO:0000256" key="7">
    <source>
        <dbReference type="ARBA" id="ARBA00023136"/>
    </source>
</evidence>
<feature type="domain" description="TonB-dependent receptor plug" evidence="13">
    <location>
        <begin position="120"/>
        <end position="208"/>
    </location>
</feature>
<keyword evidence="9" id="KW-0998">Cell outer membrane</keyword>
<dbReference type="InterPro" id="IPR008969">
    <property type="entry name" value="CarboxyPept-like_regulatory"/>
</dbReference>
<comment type="subcellular location">
    <subcellularLocation>
        <location evidence="1">Cell outer membrane</location>
        <topology evidence="1">Multi-pass membrane protein</topology>
    </subcellularLocation>
</comment>
<proteinExistence type="inferred from homology"/>
<dbReference type="InterPro" id="IPR012910">
    <property type="entry name" value="Plug_dom"/>
</dbReference>
<dbReference type="Pfam" id="PF07715">
    <property type="entry name" value="Plug"/>
    <property type="match status" value="1"/>
</dbReference>
<reference evidence="14" key="1">
    <citation type="submission" date="2020-08" db="EMBL/GenBank/DDBJ databases">
        <title>Lewinella bacteria from marine environments.</title>
        <authorList>
            <person name="Zhong Y."/>
        </authorList>
    </citation>
    <scope>NUCLEOTIDE SEQUENCE</scope>
    <source>
        <strain evidence="14">KCTC 42187</strain>
    </source>
</reference>
<dbReference type="InterPro" id="IPR000531">
    <property type="entry name" value="Beta-barrel_TonB"/>
</dbReference>
<dbReference type="PANTHER" id="PTHR30069:SF29">
    <property type="entry name" value="HEMOGLOBIN AND HEMOGLOBIN-HAPTOGLOBIN-BINDING PROTEIN 1-RELATED"/>
    <property type="match status" value="1"/>
</dbReference>
<dbReference type="Proteomes" id="UP000650081">
    <property type="component" value="Unassembled WGS sequence"/>
</dbReference>
<dbReference type="InterPro" id="IPR039426">
    <property type="entry name" value="TonB-dep_rcpt-like"/>
</dbReference>
<evidence type="ECO:0000256" key="5">
    <source>
        <dbReference type="ARBA" id="ARBA00022729"/>
    </source>
</evidence>
<evidence type="ECO:0000313" key="15">
    <source>
        <dbReference type="Proteomes" id="UP000650081"/>
    </source>
</evidence>
<dbReference type="SUPFAM" id="SSF56935">
    <property type="entry name" value="Porins"/>
    <property type="match status" value="1"/>
</dbReference>
<dbReference type="Pfam" id="PF00593">
    <property type="entry name" value="TonB_dep_Rec_b-barrel"/>
    <property type="match status" value="1"/>
</dbReference>
<keyword evidence="8 14" id="KW-0675">Receptor</keyword>
<feature type="domain" description="TonB-dependent receptor-like beta-barrel" evidence="12">
    <location>
        <begin position="235"/>
        <end position="727"/>
    </location>
</feature>
<evidence type="ECO:0000256" key="9">
    <source>
        <dbReference type="ARBA" id="ARBA00023237"/>
    </source>
</evidence>
<dbReference type="InterPro" id="IPR037066">
    <property type="entry name" value="Plug_dom_sf"/>
</dbReference>
<evidence type="ECO:0000256" key="3">
    <source>
        <dbReference type="ARBA" id="ARBA00022452"/>
    </source>
</evidence>
<accession>A0A923T9H1</accession>
<keyword evidence="4" id="KW-0812">Transmembrane</keyword>
<keyword evidence="6 10" id="KW-0798">TonB box</keyword>
<dbReference type="SUPFAM" id="SSF49464">
    <property type="entry name" value="Carboxypeptidase regulatory domain-like"/>
    <property type="match status" value="1"/>
</dbReference>
<comment type="similarity">
    <text evidence="10">Belongs to the TonB-dependent receptor family.</text>
</comment>
<dbReference type="Gene3D" id="2.170.130.10">
    <property type="entry name" value="TonB-dependent receptor, plug domain"/>
    <property type="match status" value="1"/>
</dbReference>
<dbReference type="InterPro" id="IPR036942">
    <property type="entry name" value="Beta-barrel_TonB_sf"/>
</dbReference>
<evidence type="ECO:0000259" key="12">
    <source>
        <dbReference type="Pfam" id="PF00593"/>
    </source>
</evidence>
<keyword evidence="3" id="KW-1134">Transmembrane beta strand</keyword>
<evidence type="ECO:0000256" key="6">
    <source>
        <dbReference type="ARBA" id="ARBA00023077"/>
    </source>
</evidence>
<evidence type="ECO:0000256" key="11">
    <source>
        <dbReference type="SAM" id="SignalP"/>
    </source>
</evidence>
<dbReference type="GO" id="GO:0044718">
    <property type="term" value="P:siderophore transmembrane transport"/>
    <property type="evidence" value="ECO:0007669"/>
    <property type="project" value="TreeGrafter"/>
</dbReference>
<dbReference type="RefSeq" id="WP_187467593.1">
    <property type="nucleotide sequence ID" value="NZ_JACSIT010000139.1"/>
</dbReference>